<keyword evidence="10" id="KW-0966">Cell projection</keyword>
<evidence type="ECO:0000259" key="8">
    <source>
        <dbReference type="Pfam" id="PF07195"/>
    </source>
</evidence>
<keyword evidence="10" id="KW-0969">Cilium</keyword>
<proteinExistence type="inferred from homology"/>
<keyword evidence="5" id="KW-0964">Secreted</keyword>
<evidence type="ECO:0000256" key="4">
    <source>
        <dbReference type="ARBA" id="ARBA00023143"/>
    </source>
</evidence>
<dbReference type="GeneID" id="76997200"/>
<comment type="subunit">
    <text evidence="2 5">Homopentamer.</text>
</comment>
<keyword evidence="4 5" id="KW-0975">Bacterial flagellum</keyword>
<comment type="subcellular location">
    <subcellularLocation>
        <location evidence="5">Secreted</location>
    </subcellularLocation>
    <subcellularLocation>
        <location evidence="5">Bacterial flagellum</location>
    </subcellularLocation>
</comment>
<evidence type="ECO:0000313" key="12">
    <source>
        <dbReference type="Proteomes" id="UP001209276"/>
    </source>
</evidence>
<dbReference type="GO" id="GO:0007155">
    <property type="term" value="P:cell adhesion"/>
    <property type="evidence" value="ECO:0007669"/>
    <property type="project" value="InterPro"/>
</dbReference>
<dbReference type="Pfam" id="PF02465">
    <property type="entry name" value="FliD_N"/>
    <property type="match status" value="1"/>
</dbReference>
<reference evidence="10 11" key="1">
    <citation type="submission" date="2019-07" db="EMBL/GenBank/DDBJ databases">
        <title>Paenibacillus thiaminolyticus NRRL B-4156.</title>
        <authorList>
            <person name="Hehnly C."/>
            <person name="Zhang L."/>
        </authorList>
    </citation>
    <scope>NUCLEOTIDE SEQUENCE [LARGE SCALE GENOMIC DNA]</scope>
    <source>
        <strain evidence="10 11">NRRL B-4156</strain>
    </source>
</reference>
<reference evidence="9 12" key="2">
    <citation type="submission" date="2022-05" db="EMBL/GenBank/DDBJ databases">
        <title>Genome Sequencing of Bee-Associated Microbes.</title>
        <authorList>
            <person name="Dunlap C."/>
        </authorList>
    </citation>
    <scope>NUCLEOTIDE SEQUENCE [LARGE SCALE GENOMIC DNA]</scope>
    <source>
        <strain evidence="9 12">NRRL B-14613</strain>
    </source>
</reference>
<dbReference type="GO" id="GO:0009424">
    <property type="term" value="C:bacterial-type flagellum hook"/>
    <property type="evidence" value="ECO:0007669"/>
    <property type="project" value="UniProtKB-UniRule"/>
</dbReference>
<evidence type="ECO:0000256" key="3">
    <source>
        <dbReference type="ARBA" id="ARBA00023054"/>
    </source>
</evidence>
<evidence type="ECO:0000256" key="5">
    <source>
        <dbReference type="RuleBase" id="RU362066"/>
    </source>
</evidence>
<dbReference type="PANTHER" id="PTHR30288:SF0">
    <property type="entry name" value="FLAGELLAR HOOK-ASSOCIATED PROTEIN 2"/>
    <property type="match status" value="1"/>
</dbReference>
<sequence>MGFSIGGLASGLDTGLMIEKLMMLERIPYNNLEQKKNDFSGFQSYFRNLNTKLSTLRDKAADLTLNANFKLTSTKSSDEQAVKAAGSDNAVTGNYQVTVTQLAQSHVLKANAFDVKGDSSSLEGQTITFHEADGKEVEVKLSGSTYGEMLENLKNDINRNSKTVSASLVETSPGNKTLVLTSTKTGVENNFYQGSGGSSGIGITGSEISPGVNILNSLGLVNGTDNKLQEVQPAKDAELTVNGLSVTSSSNEVKGVIEGVTLQLQKVSSAMITVGQDSDKVLEKVKGFVEAFNEVRKLIRDGMAKPEEKPKDDKTPYRKTTLQGDSTLRQLDMELGSWMSSNIAGLGTLADLGIEIDKDKKGADMTGEIVFDQKKFKEALERDPEKVIAMFNTDETDSSGNKKQGIATILSEELRTWTSKANGILQSRVNGYDSEISFITESMSKMEDRLTLKEQQLKRQFTAMEVAMSKLNNEKSWLTSQINGLSKQS</sequence>
<protein>
    <recommendedName>
        <fullName evidence="5">Flagellar hook-associated protein 2</fullName>
        <shortName evidence="5">HAP2</shortName>
    </recommendedName>
    <alternativeName>
        <fullName evidence="5">Flagellar cap protein</fullName>
    </alternativeName>
</protein>
<keyword evidence="3" id="KW-0175">Coiled coil</keyword>
<dbReference type="Proteomes" id="UP001209276">
    <property type="component" value="Unassembled WGS sequence"/>
</dbReference>
<dbReference type="GO" id="GO:0071973">
    <property type="term" value="P:bacterial-type flagellum-dependent cell motility"/>
    <property type="evidence" value="ECO:0007669"/>
    <property type="project" value="TreeGrafter"/>
</dbReference>
<evidence type="ECO:0000313" key="11">
    <source>
        <dbReference type="Proteomes" id="UP000315377"/>
    </source>
</evidence>
<feature type="domain" description="Flagellar hook-associated protein 2 N-terminal" evidence="7">
    <location>
        <begin position="10"/>
        <end position="106"/>
    </location>
</feature>
<dbReference type="InterPro" id="IPR010809">
    <property type="entry name" value="FliD_C"/>
</dbReference>
<dbReference type="PANTHER" id="PTHR30288">
    <property type="entry name" value="FLAGELLAR CAP/ASSEMBLY PROTEIN FLID"/>
    <property type="match status" value="1"/>
</dbReference>
<feature type="compositionally biased region" description="Basic and acidic residues" evidence="6">
    <location>
        <begin position="302"/>
        <end position="316"/>
    </location>
</feature>
<feature type="domain" description="Flagellar hook-associated protein 2 C-terminal" evidence="8">
    <location>
        <begin position="234"/>
        <end position="473"/>
    </location>
</feature>
<evidence type="ECO:0000313" key="9">
    <source>
        <dbReference type="EMBL" id="MCY9610802.1"/>
    </source>
</evidence>
<evidence type="ECO:0000256" key="2">
    <source>
        <dbReference type="ARBA" id="ARBA00011255"/>
    </source>
</evidence>
<dbReference type="Proteomes" id="UP000315377">
    <property type="component" value="Chromosome"/>
</dbReference>
<dbReference type="EMBL" id="CP041405">
    <property type="protein sequence ID" value="QDM44561.1"/>
    <property type="molecule type" value="Genomic_DNA"/>
</dbReference>
<dbReference type="EMBL" id="JAMDMM010000063">
    <property type="protein sequence ID" value="MCY9610802.1"/>
    <property type="molecule type" value="Genomic_DNA"/>
</dbReference>
<dbReference type="RefSeq" id="WP_087444321.1">
    <property type="nucleotide sequence ID" value="NZ_CABMNB010000046.1"/>
</dbReference>
<dbReference type="AlphaFoldDB" id="A0AAP9DUP3"/>
<name>A0AAP9DUP3_PANTH</name>
<comment type="function">
    <text evidence="5">Required for morphogenesis and for the elongation of the flagellar filament by facilitating polymerization of the flagellin monomers at the tip of growing filament. Forms a capping structure, which prevents flagellin subunits (transported through the central channel of the flagellum) from leaking out without polymerization at the distal end.</text>
</comment>
<dbReference type="GO" id="GO:0009421">
    <property type="term" value="C:bacterial-type flagellum filament cap"/>
    <property type="evidence" value="ECO:0007669"/>
    <property type="project" value="InterPro"/>
</dbReference>
<evidence type="ECO:0000256" key="6">
    <source>
        <dbReference type="SAM" id="MobiDB-lite"/>
    </source>
</evidence>
<keyword evidence="10" id="KW-0282">Flagellum</keyword>
<feature type="region of interest" description="Disordered" evidence="6">
    <location>
        <begin position="302"/>
        <end position="324"/>
    </location>
</feature>
<dbReference type="Pfam" id="PF07195">
    <property type="entry name" value="FliD_C"/>
    <property type="match status" value="1"/>
</dbReference>
<dbReference type="InterPro" id="IPR003481">
    <property type="entry name" value="FliD_N"/>
</dbReference>
<accession>A0AAP9DUP3</accession>
<keyword evidence="12" id="KW-1185">Reference proteome</keyword>
<evidence type="ECO:0000256" key="1">
    <source>
        <dbReference type="ARBA" id="ARBA00009764"/>
    </source>
</evidence>
<dbReference type="InterPro" id="IPR040026">
    <property type="entry name" value="FliD"/>
</dbReference>
<comment type="similarity">
    <text evidence="1 5">Belongs to the FliD family.</text>
</comment>
<evidence type="ECO:0000259" key="7">
    <source>
        <dbReference type="Pfam" id="PF02465"/>
    </source>
</evidence>
<dbReference type="GO" id="GO:0005576">
    <property type="term" value="C:extracellular region"/>
    <property type="evidence" value="ECO:0007669"/>
    <property type="project" value="UniProtKB-SubCell"/>
</dbReference>
<organism evidence="10 11">
    <name type="scientific">Paenibacillus thiaminolyticus</name>
    <name type="common">Bacillus thiaminolyticus</name>
    <dbReference type="NCBI Taxonomy" id="49283"/>
    <lineage>
        <taxon>Bacteria</taxon>
        <taxon>Bacillati</taxon>
        <taxon>Bacillota</taxon>
        <taxon>Bacilli</taxon>
        <taxon>Bacillales</taxon>
        <taxon>Paenibacillaceae</taxon>
        <taxon>Paenibacillus</taxon>
    </lineage>
</organism>
<evidence type="ECO:0000313" key="10">
    <source>
        <dbReference type="EMBL" id="QDM44561.1"/>
    </source>
</evidence>
<gene>
    <name evidence="9" type="primary">fliD</name>
    <name evidence="10" type="ORF">FLT43_14645</name>
    <name evidence="9" type="ORF">M5W83_27025</name>
</gene>